<gene>
    <name evidence="1" type="ORF">Csa_3G728070</name>
</gene>
<dbReference type="Proteomes" id="UP000029981">
    <property type="component" value="Chromosome 3"/>
</dbReference>
<evidence type="ECO:0000313" key="1">
    <source>
        <dbReference type="EMBL" id="KGN58690.1"/>
    </source>
</evidence>
<accession>A0A0A0L9Q1</accession>
<organism evidence="1 2">
    <name type="scientific">Cucumis sativus</name>
    <name type="common">Cucumber</name>
    <dbReference type="NCBI Taxonomy" id="3659"/>
    <lineage>
        <taxon>Eukaryota</taxon>
        <taxon>Viridiplantae</taxon>
        <taxon>Streptophyta</taxon>
        <taxon>Embryophyta</taxon>
        <taxon>Tracheophyta</taxon>
        <taxon>Spermatophyta</taxon>
        <taxon>Magnoliopsida</taxon>
        <taxon>eudicotyledons</taxon>
        <taxon>Gunneridae</taxon>
        <taxon>Pentapetalae</taxon>
        <taxon>rosids</taxon>
        <taxon>fabids</taxon>
        <taxon>Cucurbitales</taxon>
        <taxon>Cucurbitaceae</taxon>
        <taxon>Benincaseae</taxon>
        <taxon>Cucumis</taxon>
    </lineage>
</organism>
<protein>
    <submittedName>
        <fullName evidence="1">Uncharacterized protein</fullName>
    </submittedName>
</protein>
<keyword evidence="2" id="KW-1185">Reference proteome</keyword>
<dbReference type="InterPro" id="IPR011990">
    <property type="entry name" value="TPR-like_helical_dom_sf"/>
</dbReference>
<evidence type="ECO:0000313" key="2">
    <source>
        <dbReference type="Proteomes" id="UP000029981"/>
    </source>
</evidence>
<dbReference type="EMBL" id="CM002924">
    <property type="protein sequence ID" value="KGN58690.1"/>
    <property type="molecule type" value="Genomic_DNA"/>
</dbReference>
<reference evidence="1 2" key="2">
    <citation type="journal article" date="2009" name="PLoS ONE">
        <title>An integrated genetic and cytogenetic map of the cucumber genome.</title>
        <authorList>
            <person name="Ren Y."/>
            <person name="Zhang Z."/>
            <person name="Liu J."/>
            <person name="Staub J.E."/>
            <person name="Han Y."/>
            <person name="Cheng Z."/>
            <person name="Li X."/>
            <person name="Lu J."/>
            <person name="Miao H."/>
            <person name="Kang H."/>
            <person name="Xie B."/>
            <person name="Gu X."/>
            <person name="Wang X."/>
            <person name="Du Y."/>
            <person name="Jin W."/>
            <person name="Huang S."/>
        </authorList>
    </citation>
    <scope>NUCLEOTIDE SEQUENCE [LARGE SCALE GENOMIC DNA]</scope>
    <source>
        <strain evidence="2">cv. 9930</strain>
    </source>
</reference>
<reference evidence="1 2" key="3">
    <citation type="journal article" date="2010" name="BMC Genomics">
        <title>Transcriptome sequencing and comparative analysis of cucumber flowers with different sex types.</title>
        <authorList>
            <person name="Guo S."/>
            <person name="Zheng Y."/>
            <person name="Joung J.G."/>
            <person name="Liu S."/>
            <person name="Zhang Z."/>
            <person name="Crasta O.R."/>
            <person name="Sobral B.W."/>
            <person name="Xu Y."/>
            <person name="Huang S."/>
            <person name="Fei Z."/>
        </authorList>
    </citation>
    <scope>NUCLEOTIDE SEQUENCE [LARGE SCALE GENOMIC DNA]</scope>
    <source>
        <strain evidence="2">cv. 9930</strain>
    </source>
</reference>
<dbReference type="Gramene" id="KGN58690">
    <property type="protein sequence ID" value="KGN58690"/>
    <property type="gene ID" value="Csa_3G728070"/>
</dbReference>
<sequence>MTVIKKFGDEHNLLDQYERVSFKVRLNQATLEQSFLEPRMVRSQLRALFTGSGSVELPYLVTITTTNQLQQHSQLTQTHFGQRVGQGTPTFQRPHVLEMENSQVLEQMLGRGHNPNDATITALVNAFCKRGKTQKASEMVELVGRRIA</sequence>
<dbReference type="Gene3D" id="1.25.40.10">
    <property type="entry name" value="Tetratricopeptide repeat domain"/>
    <property type="match status" value="1"/>
</dbReference>
<reference evidence="1 2" key="4">
    <citation type="journal article" date="2011" name="BMC Genomics">
        <title>RNA-Seq improves annotation of protein-coding genes in the cucumber genome.</title>
        <authorList>
            <person name="Li Z."/>
            <person name="Zhang Z."/>
            <person name="Yan P."/>
            <person name="Huang S."/>
            <person name="Fei Z."/>
            <person name="Lin K."/>
        </authorList>
    </citation>
    <scope>NUCLEOTIDE SEQUENCE [LARGE SCALE GENOMIC DNA]</scope>
    <source>
        <strain evidence="2">cv. 9930</strain>
    </source>
</reference>
<name>A0A0A0L9Q1_CUCSA</name>
<proteinExistence type="predicted"/>
<dbReference type="AlphaFoldDB" id="A0A0A0L9Q1"/>
<reference evidence="1 2" key="1">
    <citation type="journal article" date="2009" name="Nat. Genet.">
        <title>The genome of the cucumber, Cucumis sativus L.</title>
        <authorList>
            <person name="Huang S."/>
            <person name="Li R."/>
            <person name="Zhang Z."/>
            <person name="Li L."/>
            <person name="Gu X."/>
            <person name="Fan W."/>
            <person name="Lucas W.J."/>
            <person name="Wang X."/>
            <person name="Xie B."/>
            <person name="Ni P."/>
            <person name="Ren Y."/>
            <person name="Zhu H."/>
            <person name="Li J."/>
            <person name="Lin K."/>
            <person name="Jin W."/>
            <person name="Fei Z."/>
            <person name="Li G."/>
            <person name="Staub J."/>
            <person name="Kilian A."/>
            <person name="van der Vossen E.A."/>
            <person name="Wu Y."/>
            <person name="Guo J."/>
            <person name="He J."/>
            <person name="Jia Z."/>
            <person name="Ren Y."/>
            <person name="Tian G."/>
            <person name="Lu Y."/>
            <person name="Ruan J."/>
            <person name="Qian W."/>
            <person name="Wang M."/>
            <person name="Huang Q."/>
            <person name="Li B."/>
            <person name="Xuan Z."/>
            <person name="Cao J."/>
            <person name="Asan"/>
            <person name="Wu Z."/>
            <person name="Zhang J."/>
            <person name="Cai Q."/>
            <person name="Bai Y."/>
            <person name="Zhao B."/>
            <person name="Han Y."/>
            <person name="Li Y."/>
            <person name="Li X."/>
            <person name="Wang S."/>
            <person name="Shi Q."/>
            <person name="Liu S."/>
            <person name="Cho W.K."/>
            <person name="Kim J.Y."/>
            <person name="Xu Y."/>
            <person name="Heller-Uszynska K."/>
            <person name="Miao H."/>
            <person name="Cheng Z."/>
            <person name="Zhang S."/>
            <person name="Wu J."/>
            <person name="Yang Y."/>
            <person name="Kang H."/>
            <person name="Li M."/>
            <person name="Liang H."/>
            <person name="Ren X."/>
            <person name="Shi Z."/>
            <person name="Wen M."/>
            <person name="Jian M."/>
            <person name="Yang H."/>
            <person name="Zhang G."/>
            <person name="Yang Z."/>
            <person name="Chen R."/>
            <person name="Liu S."/>
            <person name="Li J."/>
            <person name="Ma L."/>
            <person name="Liu H."/>
            <person name="Zhou Y."/>
            <person name="Zhao J."/>
            <person name="Fang X."/>
            <person name="Li G."/>
            <person name="Fang L."/>
            <person name="Li Y."/>
            <person name="Liu D."/>
            <person name="Zheng H."/>
            <person name="Zhang Y."/>
            <person name="Qin N."/>
            <person name="Li Z."/>
            <person name="Yang G."/>
            <person name="Yang S."/>
            <person name="Bolund L."/>
            <person name="Kristiansen K."/>
            <person name="Zheng H."/>
            <person name="Li S."/>
            <person name="Zhang X."/>
            <person name="Yang H."/>
            <person name="Wang J."/>
            <person name="Sun R."/>
            <person name="Zhang B."/>
            <person name="Jiang S."/>
            <person name="Wang J."/>
            <person name="Du Y."/>
            <person name="Li S."/>
        </authorList>
    </citation>
    <scope>NUCLEOTIDE SEQUENCE [LARGE SCALE GENOMIC DNA]</scope>
    <source>
        <strain evidence="2">cv. 9930</strain>
    </source>
</reference>